<dbReference type="PANTHER" id="PTHR48007">
    <property type="entry name" value="LEUCINE-RICH REPEAT RECEPTOR-LIKE PROTEIN KINASE PXC1"/>
    <property type="match status" value="1"/>
</dbReference>
<evidence type="ECO:0000256" key="2">
    <source>
        <dbReference type="ARBA" id="ARBA00022737"/>
    </source>
</evidence>
<feature type="compositionally biased region" description="Low complexity" evidence="3">
    <location>
        <begin position="165"/>
        <end position="178"/>
    </location>
</feature>
<feature type="region of interest" description="Disordered" evidence="3">
    <location>
        <begin position="140"/>
        <end position="179"/>
    </location>
</feature>
<keyword evidence="4" id="KW-1133">Transmembrane helix</keyword>
<evidence type="ECO:0000256" key="3">
    <source>
        <dbReference type="SAM" id="MobiDB-lite"/>
    </source>
</evidence>
<feature type="compositionally biased region" description="Basic and acidic residues" evidence="3">
    <location>
        <begin position="218"/>
        <end position="233"/>
    </location>
</feature>
<dbReference type="PANTHER" id="PTHR48007:SF47">
    <property type="entry name" value="PROTEIN KINASE DOMAIN-CONTAINING PROTEIN"/>
    <property type="match status" value="1"/>
</dbReference>
<evidence type="ECO:0000313" key="6">
    <source>
        <dbReference type="EMBL" id="CAI9278225.1"/>
    </source>
</evidence>
<dbReference type="Gene3D" id="3.80.10.10">
    <property type="entry name" value="Ribonuclease Inhibitor"/>
    <property type="match status" value="1"/>
</dbReference>
<proteinExistence type="predicted"/>
<feature type="region of interest" description="Disordered" evidence="3">
    <location>
        <begin position="213"/>
        <end position="233"/>
    </location>
</feature>
<name>A0AA35YQ78_LACSI</name>
<keyword evidence="4" id="KW-0472">Membrane</keyword>
<sequence length="351" mass="38467">MAFVYFSFKYSVLNDPLGVLDTWSYTDATPCSWHGVVCENTCVTGVSLPVRDLTATIPPIWVRFYTFGNLSSSEGGGAYAILICLVLVDGKAAAESCSAFKLNGGFFDWSNPRIRHSRQPRRRIIRRNPELCGKPLKNLCESSSSSTTGPNSTTFTPAIAGIPQSFPSTPSHNSSNSKSRFKTSTIIGIVVGDIAIVAVLALVFIYIMKKRRGAPSNRRPDEAKASNREYDWGSSEEEHKWLRSWACLMKRRNTGGEDEEEEGDESSQNSSSENSDTESRPPETIKLDNPVTKDVEKRGLVTVDGGEKELELETLLKASAYILGTTGSSIIYKAVLEDGTMLAVRRIGETG</sequence>
<keyword evidence="4" id="KW-0812">Transmembrane</keyword>
<dbReference type="Proteomes" id="UP001177003">
    <property type="component" value="Chromosome 4"/>
</dbReference>
<feature type="region of interest" description="Disordered" evidence="3">
    <location>
        <begin position="253"/>
        <end position="292"/>
    </location>
</feature>
<dbReference type="InterPro" id="IPR013210">
    <property type="entry name" value="LRR_N_plant-typ"/>
</dbReference>
<organism evidence="6 7">
    <name type="scientific">Lactuca saligna</name>
    <name type="common">Willowleaf lettuce</name>
    <dbReference type="NCBI Taxonomy" id="75948"/>
    <lineage>
        <taxon>Eukaryota</taxon>
        <taxon>Viridiplantae</taxon>
        <taxon>Streptophyta</taxon>
        <taxon>Embryophyta</taxon>
        <taxon>Tracheophyta</taxon>
        <taxon>Spermatophyta</taxon>
        <taxon>Magnoliopsida</taxon>
        <taxon>eudicotyledons</taxon>
        <taxon>Gunneridae</taxon>
        <taxon>Pentapetalae</taxon>
        <taxon>asterids</taxon>
        <taxon>campanulids</taxon>
        <taxon>Asterales</taxon>
        <taxon>Asteraceae</taxon>
        <taxon>Cichorioideae</taxon>
        <taxon>Cichorieae</taxon>
        <taxon>Lactucinae</taxon>
        <taxon>Lactuca</taxon>
    </lineage>
</organism>
<evidence type="ECO:0000313" key="7">
    <source>
        <dbReference type="Proteomes" id="UP001177003"/>
    </source>
</evidence>
<reference evidence="6" key="1">
    <citation type="submission" date="2023-04" db="EMBL/GenBank/DDBJ databases">
        <authorList>
            <person name="Vijverberg K."/>
            <person name="Xiong W."/>
            <person name="Schranz E."/>
        </authorList>
    </citation>
    <scope>NUCLEOTIDE SEQUENCE</scope>
</reference>
<dbReference type="AlphaFoldDB" id="A0AA35YQ78"/>
<keyword evidence="7" id="KW-1185">Reference proteome</keyword>
<feature type="domain" description="Leucine-rich repeat-containing N-terminal plant-type" evidence="5">
    <location>
        <begin position="7"/>
        <end position="38"/>
    </location>
</feature>
<feature type="compositionally biased region" description="Basic and acidic residues" evidence="3">
    <location>
        <begin position="277"/>
        <end position="292"/>
    </location>
</feature>
<dbReference type="InterPro" id="IPR046959">
    <property type="entry name" value="PRK1-6/SRF4-like"/>
</dbReference>
<keyword evidence="1" id="KW-0433">Leucine-rich repeat</keyword>
<evidence type="ECO:0000256" key="1">
    <source>
        <dbReference type="ARBA" id="ARBA00022614"/>
    </source>
</evidence>
<evidence type="ECO:0000259" key="5">
    <source>
        <dbReference type="Pfam" id="PF08263"/>
    </source>
</evidence>
<gene>
    <name evidence="6" type="ORF">LSALG_LOCUS18106</name>
</gene>
<keyword evidence="2" id="KW-0677">Repeat</keyword>
<evidence type="ECO:0000256" key="4">
    <source>
        <dbReference type="SAM" id="Phobius"/>
    </source>
</evidence>
<dbReference type="InterPro" id="IPR032675">
    <property type="entry name" value="LRR_dom_sf"/>
</dbReference>
<feature type="compositionally biased region" description="Acidic residues" evidence="3">
    <location>
        <begin position="256"/>
        <end position="265"/>
    </location>
</feature>
<feature type="compositionally biased region" description="Low complexity" evidence="3">
    <location>
        <begin position="142"/>
        <end position="156"/>
    </location>
</feature>
<accession>A0AA35YQ78</accession>
<dbReference type="EMBL" id="OX465080">
    <property type="protein sequence ID" value="CAI9278225.1"/>
    <property type="molecule type" value="Genomic_DNA"/>
</dbReference>
<feature type="transmembrane region" description="Helical" evidence="4">
    <location>
        <begin position="186"/>
        <end position="208"/>
    </location>
</feature>
<dbReference type="Pfam" id="PF08263">
    <property type="entry name" value="LRRNT_2"/>
    <property type="match status" value="1"/>
</dbReference>
<protein>
    <recommendedName>
        <fullName evidence="5">Leucine-rich repeat-containing N-terminal plant-type domain-containing protein</fullName>
    </recommendedName>
</protein>